<name>X1TCL9_9ZZZZ</name>
<gene>
    <name evidence="2" type="ORF">S12H4_19684</name>
</gene>
<evidence type="ECO:0000313" key="2">
    <source>
        <dbReference type="EMBL" id="GAI85345.1"/>
    </source>
</evidence>
<keyword evidence="1" id="KW-0812">Transmembrane</keyword>
<sequence>MISSNEEAAEIHSTLKAALAPLDSLEPEPCPDDLAEGTIWRLNNFARSSQLQLQQLLATEQARKVTAKSRFWRNLGEMAATAAVILAIAGVLFPPLNLARQKSWEHRCRTQLGGIFQGLSNYTSDYDSQLPAVATTPGAPWWKVGYQGKENYSNTRHMWLLIKGDYVSPAD</sequence>
<accession>X1TCL9</accession>
<dbReference type="EMBL" id="BARW01009872">
    <property type="protein sequence ID" value="GAI85345.1"/>
    <property type="molecule type" value="Genomic_DNA"/>
</dbReference>
<evidence type="ECO:0000256" key="1">
    <source>
        <dbReference type="SAM" id="Phobius"/>
    </source>
</evidence>
<reference evidence="2" key="1">
    <citation type="journal article" date="2014" name="Front. Microbiol.">
        <title>High frequency of phylogenetically diverse reductive dehalogenase-homologous genes in deep subseafloor sedimentary metagenomes.</title>
        <authorList>
            <person name="Kawai M."/>
            <person name="Futagami T."/>
            <person name="Toyoda A."/>
            <person name="Takaki Y."/>
            <person name="Nishi S."/>
            <person name="Hori S."/>
            <person name="Arai W."/>
            <person name="Tsubouchi T."/>
            <person name="Morono Y."/>
            <person name="Uchiyama I."/>
            <person name="Ito T."/>
            <person name="Fujiyama A."/>
            <person name="Inagaki F."/>
            <person name="Takami H."/>
        </authorList>
    </citation>
    <scope>NUCLEOTIDE SEQUENCE</scope>
    <source>
        <strain evidence="2">Expedition CK06-06</strain>
    </source>
</reference>
<feature type="transmembrane region" description="Helical" evidence="1">
    <location>
        <begin position="78"/>
        <end position="99"/>
    </location>
</feature>
<feature type="non-terminal residue" evidence="2">
    <location>
        <position position="171"/>
    </location>
</feature>
<proteinExistence type="predicted"/>
<dbReference type="AlphaFoldDB" id="X1TCL9"/>
<comment type="caution">
    <text evidence="2">The sequence shown here is derived from an EMBL/GenBank/DDBJ whole genome shotgun (WGS) entry which is preliminary data.</text>
</comment>
<organism evidence="2">
    <name type="scientific">marine sediment metagenome</name>
    <dbReference type="NCBI Taxonomy" id="412755"/>
    <lineage>
        <taxon>unclassified sequences</taxon>
        <taxon>metagenomes</taxon>
        <taxon>ecological metagenomes</taxon>
    </lineage>
</organism>
<keyword evidence="1" id="KW-0472">Membrane</keyword>
<evidence type="ECO:0008006" key="3">
    <source>
        <dbReference type="Google" id="ProtNLM"/>
    </source>
</evidence>
<protein>
    <recommendedName>
        <fullName evidence="3">DUF1559 domain-containing protein</fullName>
    </recommendedName>
</protein>
<keyword evidence="1" id="KW-1133">Transmembrane helix</keyword>